<feature type="compositionally biased region" description="Pro residues" evidence="1">
    <location>
        <begin position="250"/>
        <end position="260"/>
    </location>
</feature>
<evidence type="ECO:0000313" key="4">
    <source>
        <dbReference type="Proteomes" id="UP000077266"/>
    </source>
</evidence>
<evidence type="ECO:0000256" key="2">
    <source>
        <dbReference type="SAM" id="Phobius"/>
    </source>
</evidence>
<evidence type="ECO:0000256" key="1">
    <source>
        <dbReference type="SAM" id="MobiDB-lite"/>
    </source>
</evidence>
<accession>A0A165IWU1</accession>
<feature type="non-terminal residue" evidence="3">
    <location>
        <position position="300"/>
    </location>
</feature>
<keyword evidence="2" id="KW-0812">Transmembrane</keyword>
<feature type="region of interest" description="Disordered" evidence="1">
    <location>
        <begin position="241"/>
        <end position="300"/>
    </location>
</feature>
<dbReference type="EMBL" id="KV425980">
    <property type="protein sequence ID" value="KZV93988.1"/>
    <property type="molecule type" value="Genomic_DNA"/>
</dbReference>
<gene>
    <name evidence="3" type="ORF">EXIGLDRAFT_737569</name>
</gene>
<sequence length="300" mass="32901">MPLRVLVPVVACAALVGIAGALLVTWHLRRRRRQRRIALPLSPIEKGVAIIHDDDGDGPAIWDNRPPAMSPIPPPLVIGRGIDSPEYSPTATVFSPNALAFPPTAMDKHNEMAKAKVYEPYTYSISPPSSPPMIVVDRELAMSRGSFYSTESFYSPSPSPVPSSEPGMRVLTPDMLDTFPAPPPLAHSAHRSISVRSLRHPLVEPSHMRIGSDESQLSPTNLHFVASRSGAEHASRVYLPPTSTHFQFPPRHPPPSPHSPPSAFSLQTSAVPRRQKYAPSRKQRSLQSSRNSLDIIRERG</sequence>
<dbReference type="Proteomes" id="UP000077266">
    <property type="component" value="Unassembled WGS sequence"/>
</dbReference>
<keyword evidence="4" id="KW-1185">Reference proteome</keyword>
<dbReference type="OrthoDB" id="10585224at2759"/>
<dbReference type="InParanoid" id="A0A165IWU1"/>
<feature type="compositionally biased region" description="Basic residues" evidence="1">
    <location>
        <begin position="273"/>
        <end position="284"/>
    </location>
</feature>
<reference evidence="3 4" key="1">
    <citation type="journal article" date="2016" name="Mol. Biol. Evol.">
        <title>Comparative Genomics of Early-Diverging Mushroom-Forming Fungi Provides Insights into the Origins of Lignocellulose Decay Capabilities.</title>
        <authorList>
            <person name="Nagy L.G."/>
            <person name="Riley R."/>
            <person name="Tritt A."/>
            <person name="Adam C."/>
            <person name="Daum C."/>
            <person name="Floudas D."/>
            <person name="Sun H."/>
            <person name="Yadav J.S."/>
            <person name="Pangilinan J."/>
            <person name="Larsson K.H."/>
            <person name="Matsuura K."/>
            <person name="Barry K."/>
            <person name="Labutti K."/>
            <person name="Kuo R."/>
            <person name="Ohm R.A."/>
            <person name="Bhattacharya S.S."/>
            <person name="Shirouzu T."/>
            <person name="Yoshinaga Y."/>
            <person name="Martin F.M."/>
            <person name="Grigoriev I.V."/>
            <person name="Hibbett D.S."/>
        </authorList>
    </citation>
    <scope>NUCLEOTIDE SEQUENCE [LARGE SCALE GENOMIC DNA]</scope>
    <source>
        <strain evidence="3 4">HHB12029</strain>
    </source>
</reference>
<keyword evidence="2" id="KW-1133">Transmembrane helix</keyword>
<name>A0A165IWU1_EXIGL</name>
<keyword evidence="2" id="KW-0472">Membrane</keyword>
<dbReference type="AlphaFoldDB" id="A0A165IWU1"/>
<protein>
    <submittedName>
        <fullName evidence="3">Uncharacterized protein</fullName>
    </submittedName>
</protein>
<evidence type="ECO:0000313" key="3">
    <source>
        <dbReference type="EMBL" id="KZV93988.1"/>
    </source>
</evidence>
<proteinExistence type="predicted"/>
<organism evidence="3 4">
    <name type="scientific">Exidia glandulosa HHB12029</name>
    <dbReference type="NCBI Taxonomy" id="1314781"/>
    <lineage>
        <taxon>Eukaryota</taxon>
        <taxon>Fungi</taxon>
        <taxon>Dikarya</taxon>
        <taxon>Basidiomycota</taxon>
        <taxon>Agaricomycotina</taxon>
        <taxon>Agaricomycetes</taxon>
        <taxon>Auriculariales</taxon>
        <taxon>Exidiaceae</taxon>
        <taxon>Exidia</taxon>
    </lineage>
</organism>
<feature type="transmembrane region" description="Helical" evidence="2">
    <location>
        <begin position="6"/>
        <end position="26"/>
    </location>
</feature>